<comment type="caution">
    <text evidence="1">The sequence shown here is derived from an EMBL/GenBank/DDBJ whole genome shotgun (WGS) entry which is preliminary data.</text>
</comment>
<reference evidence="1 2" key="1">
    <citation type="submission" date="2021-06" db="EMBL/GenBank/DDBJ databases">
        <title>Caerostris darwini draft genome.</title>
        <authorList>
            <person name="Kono N."/>
            <person name="Arakawa K."/>
        </authorList>
    </citation>
    <scope>NUCLEOTIDE SEQUENCE [LARGE SCALE GENOMIC DNA]</scope>
</reference>
<organism evidence="1 2">
    <name type="scientific">Caerostris darwini</name>
    <dbReference type="NCBI Taxonomy" id="1538125"/>
    <lineage>
        <taxon>Eukaryota</taxon>
        <taxon>Metazoa</taxon>
        <taxon>Ecdysozoa</taxon>
        <taxon>Arthropoda</taxon>
        <taxon>Chelicerata</taxon>
        <taxon>Arachnida</taxon>
        <taxon>Araneae</taxon>
        <taxon>Araneomorphae</taxon>
        <taxon>Entelegynae</taxon>
        <taxon>Araneoidea</taxon>
        <taxon>Araneidae</taxon>
        <taxon>Caerostris</taxon>
    </lineage>
</organism>
<keyword evidence="2" id="KW-1185">Reference proteome</keyword>
<dbReference type="Proteomes" id="UP001054837">
    <property type="component" value="Unassembled WGS sequence"/>
</dbReference>
<evidence type="ECO:0000313" key="1">
    <source>
        <dbReference type="EMBL" id="GIX76400.1"/>
    </source>
</evidence>
<dbReference type="AlphaFoldDB" id="A0AAV4MXB8"/>
<gene>
    <name evidence="1" type="ORF">CDAR_419001</name>
</gene>
<sequence length="104" mass="11670">MFFATAKNVWLEHWFAGFPTDGASVSLFRWLGILPKMSGGFREKDGRGERVVFLACACCKFVVPTERGSLGRKKIIFFPLPSGVILSRTLGESLKNPPFNNIRF</sequence>
<dbReference type="EMBL" id="BPLQ01000920">
    <property type="protein sequence ID" value="GIX76400.1"/>
    <property type="molecule type" value="Genomic_DNA"/>
</dbReference>
<accession>A0AAV4MXB8</accession>
<evidence type="ECO:0000313" key="2">
    <source>
        <dbReference type="Proteomes" id="UP001054837"/>
    </source>
</evidence>
<proteinExistence type="predicted"/>
<protein>
    <submittedName>
        <fullName evidence="1">Uncharacterized protein</fullName>
    </submittedName>
</protein>
<name>A0AAV4MXB8_9ARAC</name>